<comment type="caution">
    <text evidence="1">The sequence shown here is derived from an EMBL/GenBank/DDBJ whole genome shotgun (WGS) entry which is preliminary data.</text>
</comment>
<sequence length="63" mass="7232">MDANVVYSIAKALPKKEQLALLNMLQKDIHLAQSPNSRRKKAQNFTDEQAIEYLLQTVFNSKK</sequence>
<name>A0ABR7QTC7_9FLAO</name>
<accession>A0ABR7QTC7</accession>
<gene>
    <name evidence="1" type="ORF">H4O18_20780</name>
</gene>
<evidence type="ECO:0000313" key="1">
    <source>
        <dbReference type="EMBL" id="MBC8770442.1"/>
    </source>
</evidence>
<dbReference type="RefSeq" id="WP_187588263.1">
    <property type="nucleotide sequence ID" value="NZ_JACLHY010000035.1"/>
</dbReference>
<evidence type="ECO:0000313" key="2">
    <source>
        <dbReference type="Proteomes" id="UP000618952"/>
    </source>
</evidence>
<proteinExistence type="predicted"/>
<dbReference type="Proteomes" id="UP000618952">
    <property type="component" value="Unassembled WGS sequence"/>
</dbReference>
<reference evidence="1 2" key="1">
    <citation type="submission" date="2020-08" db="EMBL/GenBank/DDBJ databases">
        <title>Arenibacter gaetbuli sp. nov., isolated from a sand dune.</title>
        <authorList>
            <person name="Park S."/>
            <person name="Yoon J.-H."/>
        </authorList>
    </citation>
    <scope>NUCLEOTIDE SEQUENCE [LARGE SCALE GENOMIC DNA]</scope>
    <source>
        <strain evidence="1 2">BSSL-BM3</strain>
    </source>
</reference>
<keyword evidence="2" id="KW-1185">Reference proteome</keyword>
<dbReference type="EMBL" id="JACLHY010000035">
    <property type="protein sequence ID" value="MBC8770442.1"/>
    <property type="molecule type" value="Genomic_DNA"/>
</dbReference>
<organism evidence="1 2">
    <name type="scientific">Arenibacter arenosicollis</name>
    <dbReference type="NCBI Taxonomy" id="2762274"/>
    <lineage>
        <taxon>Bacteria</taxon>
        <taxon>Pseudomonadati</taxon>
        <taxon>Bacteroidota</taxon>
        <taxon>Flavobacteriia</taxon>
        <taxon>Flavobacteriales</taxon>
        <taxon>Flavobacteriaceae</taxon>
        <taxon>Arenibacter</taxon>
    </lineage>
</organism>
<protein>
    <submittedName>
        <fullName evidence="1">Uncharacterized protein</fullName>
    </submittedName>
</protein>